<evidence type="ECO:0000259" key="2">
    <source>
        <dbReference type="Pfam" id="PF00144"/>
    </source>
</evidence>
<dbReference type="InterPro" id="IPR050789">
    <property type="entry name" value="Diverse_Enzym_Activities"/>
</dbReference>
<keyword evidence="3" id="KW-0378">Hydrolase</keyword>
<dbReference type="InterPro" id="IPR001466">
    <property type="entry name" value="Beta-lactam-related"/>
</dbReference>
<dbReference type="InterPro" id="IPR012338">
    <property type="entry name" value="Beta-lactam/transpept-like"/>
</dbReference>
<name>A0AAJ6BLZ5_9SPHN</name>
<dbReference type="KEGG" id="acob:P0Y56_10940"/>
<accession>A0AAJ6BLZ5</accession>
<sequence>MLRLRLSILSLALLPALAACGGDKAGEAPSAPSAAALQGIAANPGAPRDELARRIDTLFTLPEMGETRAVIVMHDGQTVAERYAEPYDEETRFVSWSMAKTVTAVMIGMLVADGKLRLDDTPPIPNWRRPGDPRGAITLRQLLQMRSGLRHTETADPAYAAETVKMLFLEGRDDMAAYAEAEPLEAAPGSKFEYSTNTAVILADIAARVLTDSHDPDIRRKAVDDFLKARIFAPLGMYSMVPEYDRSGTLIGGSLIHGPARDWARFGEFLRHRGAVKGAQLVPTAWIDFMTAPSPKSPDYGAQIWLNHASHADRNVLFANKGPAGAFAMVGHLGQYVVVAPDRGLTVVRLGKTDEAGRDPVIAAVGDIVALYPPE</sequence>
<dbReference type="PANTHER" id="PTHR43283">
    <property type="entry name" value="BETA-LACTAMASE-RELATED"/>
    <property type="match status" value="1"/>
</dbReference>
<evidence type="ECO:0000313" key="4">
    <source>
        <dbReference type="Proteomes" id="UP001218362"/>
    </source>
</evidence>
<dbReference type="Gene3D" id="3.40.710.10">
    <property type="entry name" value="DD-peptidase/beta-lactamase superfamily"/>
    <property type="match status" value="1"/>
</dbReference>
<dbReference type="EMBL" id="CP119316">
    <property type="protein sequence ID" value="WEK45547.1"/>
    <property type="molecule type" value="Genomic_DNA"/>
</dbReference>
<dbReference type="SUPFAM" id="SSF56601">
    <property type="entry name" value="beta-lactamase/transpeptidase-like"/>
    <property type="match status" value="1"/>
</dbReference>
<evidence type="ECO:0000313" key="3">
    <source>
        <dbReference type="EMBL" id="WEK45547.1"/>
    </source>
</evidence>
<dbReference type="Proteomes" id="UP001218362">
    <property type="component" value="Chromosome"/>
</dbReference>
<evidence type="ECO:0000256" key="1">
    <source>
        <dbReference type="SAM" id="SignalP"/>
    </source>
</evidence>
<dbReference type="AlphaFoldDB" id="A0AAJ6BLZ5"/>
<dbReference type="PANTHER" id="PTHR43283:SF7">
    <property type="entry name" value="BETA-LACTAMASE-RELATED DOMAIN-CONTAINING PROTEIN"/>
    <property type="match status" value="1"/>
</dbReference>
<gene>
    <name evidence="3" type="ORF">P0Y56_10940</name>
</gene>
<protein>
    <submittedName>
        <fullName evidence="3">Serine hydrolase</fullName>
    </submittedName>
</protein>
<feature type="domain" description="Beta-lactamase-related" evidence="2">
    <location>
        <begin position="69"/>
        <end position="356"/>
    </location>
</feature>
<proteinExistence type="predicted"/>
<reference evidence="3" key="1">
    <citation type="submission" date="2023-03" db="EMBL/GenBank/DDBJ databases">
        <title>Andean soil-derived lignocellulolytic bacterial consortium as a source of novel taxa and putative plastic-active enzymes.</title>
        <authorList>
            <person name="Diaz-Garcia L."/>
            <person name="Chuvochina M."/>
            <person name="Feuerriegel G."/>
            <person name="Bunk B."/>
            <person name="Sproer C."/>
            <person name="Streit W.R."/>
            <person name="Rodriguez L.M."/>
            <person name="Overmann J."/>
            <person name="Jimenez D.J."/>
        </authorList>
    </citation>
    <scope>NUCLEOTIDE SEQUENCE</scope>
    <source>
        <strain evidence="3">MAG 26</strain>
    </source>
</reference>
<dbReference type="Pfam" id="PF00144">
    <property type="entry name" value="Beta-lactamase"/>
    <property type="match status" value="1"/>
</dbReference>
<keyword evidence="1" id="KW-0732">Signal</keyword>
<feature type="chain" id="PRO_5042479388" evidence="1">
    <location>
        <begin position="22"/>
        <end position="375"/>
    </location>
</feature>
<dbReference type="GO" id="GO:0016787">
    <property type="term" value="F:hydrolase activity"/>
    <property type="evidence" value="ECO:0007669"/>
    <property type="project" value="UniProtKB-KW"/>
</dbReference>
<dbReference type="PROSITE" id="PS51257">
    <property type="entry name" value="PROKAR_LIPOPROTEIN"/>
    <property type="match status" value="1"/>
</dbReference>
<organism evidence="3 4">
    <name type="scientific">Candidatus Andeanibacterium colombiense</name>
    <dbReference type="NCBI Taxonomy" id="3121345"/>
    <lineage>
        <taxon>Bacteria</taxon>
        <taxon>Pseudomonadati</taxon>
        <taxon>Pseudomonadota</taxon>
        <taxon>Alphaproteobacteria</taxon>
        <taxon>Sphingomonadales</taxon>
        <taxon>Sphingomonadaceae</taxon>
        <taxon>Candidatus Andeanibacterium</taxon>
    </lineage>
</organism>
<feature type="signal peptide" evidence="1">
    <location>
        <begin position="1"/>
        <end position="21"/>
    </location>
</feature>